<protein>
    <recommendedName>
        <fullName evidence="2">Dipeptidylpeptidase IV N-terminal domain-containing protein</fullName>
    </recommendedName>
</protein>
<comment type="caution">
    <text evidence="3">The sequence shown here is derived from an EMBL/GenBank/DDBJ whole genome shotgun (WGS) entry which is preliminary data.</text>
</comment>
<dbReference type="EMBL" id="JAHRIQ010082929">
    <property type="protein sequence ID" value="MEQ2248392.1"/>
    <property type="molecule type" value="Genomic_DNA"/>
</dbReference>
<gene>
    <name evidence="3" type="ORF">ILYODFUR_018712</name>
</gene>
<evidence type="ECO:0000256" key="1">
    <source>
        <dbReference type="SAM" id="Phobius"/>
    </source>
</evidence>
<dbReference type="Proteomes" id="UP001482620">
    <property type="component" value="Unassembled WGS sequence"/>
</dbReference>
<dbReference type="InterPro" id="IPR050278">
    <property type="entry name" value="Serine_Prot_S9B/DPPIV"/>
</dbReference>
<reference evidence="3 4" key="1">
    <citation type="submission" date="2021-06" db="EMBL/GenBank/DDBJ databases">
        <authorList>
            <person name="Palmer J.M."/>
        </authorList>
    </citation>
    <scope>NUCLEOTIDE SEQUENCE [LARGE SCALE GENOMIC DNA]</scope>
    <source>
        <strain evidence="4">if_2019</strain>
        <tissue evidence="3">Muscle</tissue>
    </source>
</reference>
<evidence type="ECO:0000313" key="4">
    <source>
        <dbReference type="Proteomes" id="UP001482620"/>
    </source>
</evidence>
<accession>A0ABV0UX30</accession>
<feature type="domain" description="Dipeptidylpeptidase IV N-terminal" evidence="2">
    <location>
        <begin position="104"/>
        <end position="338"/>
    </location>
</feature>
<name>A0ABV0UX30_9TELE</name>
<dbReference type="Pfam" id="PF00930">
    <property type="entry name" value="DPPIV_N"/>
    <property type="match status" value="1"/>
</dbReference>
<dbReference type="InterPro" id="IPR002469">
    <property type="entry name" value="Peptidase_S9B_N"/>
</dbReference>
<feature type="transmembrane region" description="Helical" evidence="1">
    <location>
        <begin position="7"/>
        <end position="29"/>
    </location>
</feature>
<dbReference type="PANTHER" id="PTHR11731">
    <property type="entry name" value="PROTEASE FAMILY S9B,C DIPEPTIDYL-PEPTIDASE IV-RELATED"/>
    <property type="match status" value="1"/>
</dbReference>
<sequence>MVSIAKVLLAVLGVAVVVVLIAVPTVIFLKEEEGSNMRTFTLFDVFNYTLKPASYNMKWISDYEYLHKETDGSIFLYNVNTNMFEEFLNRDKFIARDASDYQLSADRRYVAFMSNYNKVWRHSFTASYSLYDRQSDKDITPSDIPDVVQYFAWAPTGNKLAYVWDNNVYLKTSPESPREQITFNGEPNKILNGIPDWVYEEEMFSSNRGVWWSPGGKYLAYAEFNDTLVHNIEYSWFGEDQYPSTISIPYPKAGTPNPVVKLFVVDTDNTTIVTEVVVPASFSKLEHYLASVTWVTDNRIAVQWLKRQQNHLILQIYDISGSSRNPVEHLELTSTGWIGRVC</sequence>
<keyword evidence="1" id="KW-0812">Transmembrane</keyword>
<keyword evidence="1" id="KW-0472">Membrane</keyword>
<proteinExistence type="predicted"/>
<organism evidence="3 4">
    <name type="scientific">Ilyodon furcidens</name>
    <name type="common">goldbreast splitfin</name>
    <dbReference type="NCBI Taxonomy" id="33524"/>
    <lineage>
        <taxon>Eukaryota</taxon>
        <taxon>Metazoa</taxon>
        <taxon>Chordata</taxon>
        <taxon>Craniata</taxon>
        <taxon>Vertebrata</taxon>
        <taxon>Euteleostomi</taxon>
        <taxon>Actinopterygii</taxon>
        <taxon>Neopterygii</taxon>
        <taxon>Teleostei</taxon>
        <taxon>Neoteleostei</taxon>
        <taxon>Acanthomorphata</taxon>
        <taxon>Ovalentaria</taxon>
        <taxon>Atherinomorphae</taxon>
        <taxon>Cyprinodontiformes</taxon>
        <taxon>Goodeidae</taxon>
        <taxon>Ilyodon</taxon>
    </lineage>
</organism>
<keyword evidence="4" id="KW-1185">Reference proteome</keyword>
<keyword evidence="1" id="KW-1133">Transmembrane helix</keyword>
<evidence type="ECO:0000313" key="3">
    <source>
        <dbReference type="EMBL" id="MEQ2248392.1"/>
    </source>
</evidence>
<evidence type="ECO:0000259" key="2">
    <source>
        <dbReference type="Pfam" id="PF00930"/>
    </source>
</evidence>
<dbReference type="SUPFAM" id="SSF82171">
    <property type="entry name" value="DPP6 N-terminal domain-like"/>
    <property type="match status" value="1"/>
</dbReference>
<dbReference type="PANTHER" id="PTHR11731:SF205">
    <property type="entry name" value="DIPEPTIDYL PEPTIDASE 4"/>
    <property type="match status" value="1"/>
</dbReference>
<dbReference type="Gene3D" id="2.140.10.30">
    <property type="entry name" value="Dipeptidylpeptidase IV, N-terminal domain"/>
    <property type="match status" value="1"/>
</dbReference>